<keyword evidence="1" id="KW-0614">Plasmid</keyword>
<keyword evidence="2" id="KW-1185">Reference proteome</keyword>
<reference evidence="1" key="1">
    <citation type="submission" date="2022-08" db="EMBL/GenBank/DDBJ databases">
        <title>Alicyclobacillus fastidiosus DSM 17978, complete genome.</title>
        <authorList>
            <person name="Wang Q."/>
            <person name="Cai R."/>
            <person name="Wang Z."/>
        </authorList>
    </citation>
    <scope>NUCLEOTIDE SEQUENCE</scope>
    <source>
        <strain evidence="1">DSM 17978</strain>
        <plasmid evidence="1">unnamed2</plasmid>
    </source>
</reference>
<dbReference type="Proteomes" id="UP001164761">
    <property type="component" value="Plasmid unnamed2"/>
</dbReference>
<organism evidence="1 2">
    <name type="scientific">Alicyclobacillus fastidiosus</name>
    <dbReference type="NCBI Taxonomy" id="392011"/>
    <lineage>
        <taxon>Bacteria</taxon>
        <taxon>Bacillati</taxon>
        <taxon>Bacillota</taxon>
        <taxon>Bacilli</taxon>
        <taxon>Bacillales</taxon>
        <taxon>Alicyclobacillaceae</taxon>
        <taxon>Alicyclobacillus</taxon>
    </lineage>
</organism>
<evidence type="ECO:0000313" key="2">
    <source>
        <dbReference type="Proteomes" id="UP001164761"/>
    </source>
</evidence>
<protein>
    <submittedName>
        <fullName evidence="1">Uncharacterized protein</fullName>
    </submittedName>
</protein>
<accession>A0ABY6ZQ91</accession>
<geneLocation type="plasmid" evidence="1 2">
    <name>unnamed2</name>
</geneLocation>
<proteinExistence type="predicted"/>
<sequence>MQLTAETVRRIVLSGTKKATAAPWLHPIFVAHSQIQFFLSYTDIRQEMVQSD</sequence>
<dbReference type="EMBL" id="CP104069">
    <property type="protein sequence ID" value="WAH45001.1"/>
    <property type="molecule type" value="Genomic_DNA"/>
</dbReference>
<name>A0ABY6ZQ91_9BACL</name>
<dbReference type="RefSeq" id="WP_268008870.1">
    <property type="nucleotide sequence ID" value="NZ_CP104069.1"/>
</dbReference>
<gene>
    <name evidence="1" type="ORF">NZD89_28890</name>
</gene>
<evidence type="ECO:0000313" key="1">
    <source>
        <dbReference type="EMBL" id="WAH45001.1"/>
    </source>
</evidence>